<dbReference type="Proteomes" id="UP001211907">
    <property type="component" value="Unassembled WGS sequence"/>
</dbReference>
<name>A0AAD5T0U2_9FUNG</name>
<dbReference type="SUPFAM" id="SSF51556">
    <property type="entry name" value="Metallo-dependent hydrolases"/>
    <property type="match status" value="1"/>
</dbReference>
<dbReference type="EMBL" id="JADGJH010000766">
    <property type="protein sequence ID" value="KAJ3123008.1"/>
    <property type="molecule type" value="Genomic_DNA"/>
</dbReference>
<dbReference type="Pfam" id="PF01026">
    <property type="entry name" value="TatD_DNase"/>
    <property type="match status" value="1"/>
</dbReference>
<dbReference type="GO" id="GO:0016788">
    <property type="term" value="F:hydrolase activity, acting on ester bonds"/>
    <property type="evidence" value="ECO:0007669"/>
    <property type="project" value="InterPro"/>
</dbReference>
<evidence type="ECO:0000313" key="2">
    <source>
        <dbReference type="Proteomes" id="UP001211907"/>
    </source>
</evidence>
<dbReference type="InterPro" id="IPR001130">
    <property type="entry name" value="TatD-like"/>
</dbReference>
<dbReference type="PANTHER" id="PTHR47345">
    <property type="entry name" value="CUT9-INTERACTING PROTEIN SCN1"/>
    <property type="match status" value="1"/>
</dbReference>
<dbReference type="Gene3D" id="3.20.20.140">
    <property type="entry name" value="Metal-dependent hydrolases"/>
    <property type="match status" value="1"/>
</dbReference>
<dbReference type="InterPro" id="IPR032466">
    <property type="entry name" value="Metal_Hydrolase"/>
</dbReference>
<gene>
    <name evidence="1" type="ORF">HK100_011749</name>
</gene>
<reference evidence="1" key="1">
    <citation type="submission" date="2020-05" db="EMBL/GenBank/DDBJ databases">
        <title>Phylogenomic resolution of chytrid fungi.</title>
        <authorList>
            <person name="Stajich J.E."/>
            <person name="Amses K."/>
            <person name="Simmons R."/>
            <person name="Seto K."/>
            <person name="Myers J."/>
            <person name="Bonds A."/>
            <person name="Quandt C.A."/>
            <person name="Barry K."/>
            <person name="Liu P."/>
            <person name="Grigoriev I."/>
            <person name="Longcore J.E."/>
            <person name="James T.Y."/>
        </authorList>
    </citation>
    <scope>NUCLEOTIDE SEQUENCE</scope>
    <source>
        <strain evidence="1">JEL0513</strain>
    </source>
</reference>
<evidence type="ECO:0000313" key="1">
    <source>
        <dbReference type="EMBL" id="KAJ3123008.1"/>
    </source>
</evidence>
<keyword evidence="2" id="KW-1185">Reference proteome</keyword>
<dbReference type="InterPro" id="IPR053044">
    <property type="entry name" value="Metallo-hydrolase/TatD-type"/>
</dbReference>
<organism evidence="1 2">
    <name type="scientific">Physocladia obscura</name>
    <dbReference type="NCBI Taxonomy" id="109957"/>
    <lineage>
        <taxon>Eukaryota</taxon>
        <taxon>Fungi</taxon>
        <taxon>Fungi incertae sedis</taxon>
        <taxon>Chytridiomycota</taxon>
        <taxon>Chytridiomycota incertae sedis</taxon>
        <taxon>Chytridiomycetes</taxon>
        <taxon>Chytridiales</taxon>
        <taxon>Chytriomycetaceae</taxon>
        <taxon>Physocladia</taxon>
    </lineage>
</organism>
<accession>A0AAD5T0U2</accession>
<proteinExistence type="predicted"/>
<protein>
    <submittedName>
        <fullName evidence="1">Uncharacterized protein</fullName>
    </submittedName>
</protein>
<dbReference type="PANTHER" id="PTHR47345:SF1">
    <property type="entry name" value="CUT9-INTERACTING PROTEIN SCN1"/>
    <property type="match status" value="1"/>
</dbReference>
<sequence length="342" mass="38169">MCVGGCKQPVVVENDHLTVMETVEDVSKKKNEDEFDGSDNLHLSDVGWAHLFDVHCHLSLEPASQAVIPMLKVAGVWLMAMQEHDWSNIQAWASANPAGIVPAYGIHPWCAHTTTADAFDLLRARLIESPFAFVGEIGLDGVATYPDSDIKYEMNKQLAVYTAQLNLAAELSRPVSIHAVSCFGKLESIFQNLLQDVPKDLSRRQKDKLKKDNEPVPTLAELAAHPALRKWPPAIMLHSYSGSSESIQRILRYPSVVASRFYFSFSYFVNSRIPFDRLKEKICLIPDDQILIESDHVDATRVDRACLRALDLVARAKGWSLEETALKTGANALRFISKLSVR</sequence>
<dbReference type="AlphaFoldDB" id="A0AAD5T0U2"/>
<comment type="caution">
    <text evidence="1">The sequence shown here is derived from an EMBL/GenBank/DDBJ whole genome shotgun (WGS) entry which is preliminary data.</text>
</comment>